<comment type="caution">
    <text evidence="4">The sequence shown here is derived from an EMBL/GenBank/DDBJ whole genome shotgun (WGS) entry which is preliminary data.</text>
</comment>
<feature type="domain" description="Zn(2)-C6 fungal-type" evidence="3">
    <location>
        <begin position="23"/>
        <end position="48"/>
    </location>
</feature>
<keyword evidence="5" id="KW-1185">Reference proteome</keyword>
<keyword evidence="1" id="KW-0539">Nucleus</keyword>
<organism evidence="4 5">
    <name type="scientific">Discina gigas</name>
    <dbReference type="NCBI Taxonomy" id="1032678"/>
    <lineage>
        <taxon>Eukaryota</taxon>
        <taxon>Fungi</taxon>
        <taxon>Dikarya</taxon>
        <taxon>Ascomycota</taxon>
        <taxon>Pezizomycotina</taxon>
        <taxon>Pezizomycetes</taxon>
        <taxon>Pezizales</taxon>
        <taxon>Discinaceae</taxon>
        <taxon>Discina</taxon>
    </lineage>
</organism>
<evidence type="ECO:0000256" key="1">
    <source>
        <dbReference type="ARBA" id="ARBA00023242"/>
    </source>
</evidence>
<sequence length="235" mass="26092">MGELTVLNPHILNRLTSQSMDLSCRERRLFCDRKHPCAQCTSKGTECTRPSGLAQAKGFSRRMMAYNTGPSKRIRTDYGKPTPVSPGTFDGEHQDRGQASTSDNGPPSLFPHSVADPNRENSTYSLFPLASHPAPVAPITYGIALVTRITTSRVVRHIHESGCPTLTLFLEHVHKLWNLTPIERITHVQIVIAVKVDTCPMVQVIDISLDSLPQWEMAMKLARRNDNAVVIVEIS</sequence>
<feature type="region of interest" description="Disordered" evidence="2">
    <location>
        <begin position="68"/>
        <end position="115"/>
    </location>
</feature>
<evidence type="ECO:0000313" key="5">
    <source>
        <dbReference type="Proteomes" id="UP001447188"/>
    </source>
</evidence>
<accession>A0ABR3GH12</accession>
<reference evidence="4 5" key="1">
    <citation type="submission" date="2024-02" db="EMBL/GenBank/DDBJ databases">
        <title>Discinaceae phylogenomics.</title>
        <authorList>
            <person name="Dirks A.C."/>
            <person name="James T.Y."/>
        </authorList>
    </citation>
    <scope>NUCLEOTIDE SEQUENCE [LARGE SCALE GENOMIC DNA]</scope>
    <source>
        <strain evidence="4 5">ACD0624</strain>
    </source>
</reference>
<evidence type="ECO:0000259" key="3">
    <source>
        <dbReference type="Pfam" id="PF00172"/>
    </source>
</evidence>
<evidence type="ECO:0000313" key="4">
    <source>
        <dbReference type="EMBL" id="KAL0635148.1"/>
    </source>
</evidence>
<name>A0ABR3GH12_9PEZI</name>
<dbReference type="SUPFAM" id="SSF57701">
    <property type="entry name" value="Zn2/Cys6 DNA-binding domain"/>
    <property type="match status" value="1"/>
</dbReference>
<dbReference type="CDD" id="cd00067">
    <property type="entry name" value="GAL4"/>
    <property type="match status" value="1"/>
</dbReference>
<dbReference type="Pfam" id="PF00172">
    <property type="entry name" value="Zn_clus"/>
    <property type="match status" value="1"/>
</dbReference>
<dbReference type="InterPro" id="IPR036864">
    <property type="entry name" value="Zn2-C6_fun-type_DNA-bd_sf"/>
</dbReference>
<dbReference type="Gene3D" id="4.10.240.10">
    <property type="entry name" value="Zn(2)-C6 fungal-type DNA-binding domain"/>
    <property type="match status" value="1"/>
</dbReference>
<dbReference type="EMBL" id="JBBBZM010000077">
    <property type="protein sequence ID" value="KAL0635148.1"/>
    <property type="molecule type" value="Genomic_DNA"/>
</dbReference>
<dbReference type="Proteomes" id="UP001447188">
    <property type="component" value="Unassembled WGS sequence"/>
</dbReference>
<proteinExistence type="predicted"/>
<gene>
    <name evidence="4" type="ORF">Q9L58_005971</name>
</gene>
<dbReference type="InterPro" id="IPR001138">
    <property type="entry name" value="Zn2Cys6_DnaBD"/>
</dbReference>
<evidence type="ECO:0000256" key="2">
    <source>
        <dbReference type="SAM" id="MobiDB-lite"/>
    </source>
</evidence>
<protein>
    <recommendedName>
        <fullName evidence="3">Zn(2)-C6 fungal-type domain-containing protein</fullName>
    </recommendedName>
</protein>